<evidence type="ECO:0000259" key="6">
    <source>
        <dbReference type="Pfam" id="PF01030"/>
    </source>
</evidence>
<dbReference type="Proteomes" id="UP000429785">
    <property type="component" value="Unassembled WGS sequence"/>
</dbReference>
<keyword evidence="4" id="KW-0732">Signal</keyword>
<feature type="domain" description="Receptor L-domain" evidence="6">
    <location>
        <begin position="297"/>
        <end position="353"/>
    </location>
</feature>
<dbReference type="SUPFAM" id="SSF52058">
    <property type="entry name" value="L domain-like"/>
    <property type="match status" value="3"/>
</dbReference>
<evidence type="ECO:0000256" key="2">
    <source>
        <dbReference type="ARBA" id="ARBA00022512"/>
    </source>
</evidence>
<keyword evidence="2" id="KW-0134">Cell wall</keyword>
<keyword evidence="5" id="KW-0325">Glycoprotein</keyword>
<gene>
    <name evidence="7" type="ORF">F8C76_15635</name>
</gene>
<comment type="caution">
    <text evidence="7">The sequence shown here is derived from an EMBL/GenBank/DDBJ whole genome shotgun (WGS) entry which is preliminary data.</text>
</comment>
<protein>
    <recommendedName>
        <fullName evidence="6">Receptor L-domain domain-containing protein</fullName>
    </recommendedName>
</protein>
<organism evidence="7 8">
    <name type="scientific">Flagellimonas olearia</name>
    <dbReference type="NCBI Taxonomy" id="552546"/>
    <lineage>
        <taxon>Bacteria</taxon>
        <taxon>Pseudomonadati</taxon>
        <taxon>Bacteroidota</taxon>
        <taxon>Flavobacteriia</taxon>
        <taxon>Flavobacteriales</taxon>
        <taxon>Flavobacteriaceae</taxon>
        <taxon>Flagellimonas</taxon>
    </lineage>
</organism>
<keyword evidence="3" id="KW-0964">Secreted</keyword>
<comment type="subcellular location">
    <subcellularLocation>
        <location evidence="1">Secreted</location>
        <location evidence="1">Cell wall</location>
    </subcellularLocation>
</comment>
<dbReference type="EMBL" id="WELG01000002">
    <property type="protein sequence ID" value="KAB7529261.1"/>
    <property type="molecule type" value="Genomic_DNA"/>
</dbReference>
<dbReference type="PANTHER" id="PTHR31018:SF3">
    <property type="entry name" value="RECEPTOR PROTEIN-TYROSINE KINASE"/>
    <property type="match status" value="1"/>
</dbReference>
<evidence type="ECO:0000256" key="1">
    <source>
        <dbReference type="ARBA" id="ARBA00004191"/>
    </source>
</evidence>
<dbReference type="GO" id="GO:0030313">
    <property type="term" value="C:cell envelope"/>
    <property type="evidence" value="ECO:0007669"/>
    <property type="project" value="UniProtKB-SubCell"/>
</dbReference>
<dbReference type="InterPro" id="IPR036941">
    <property type="entry name" value="Rcpt_L-dom_sf"/>
</dbReference>
<dbReference type="InterPro" id="IPR051648">
    <property type="entry name" value="CWI-Assembly_Regulator"/>
</dbReference>
<reference evidence="7 8" key="1">
    <citation type="submission" date="2019-10" db="EMBL/GenBank/DDBJ databases">
        <title>Muricauda olearia CL-SS4 JCM15563 genome.</title>
        <authorList>
            <person name="Liu L."/>
        </authorList>
    </citation>
    <scope>NUCLEOTIDE SEQUENCE [LARGE SCALE GENOMIC DNA]</scope>
    <source>
        <strain evidence="7 8">CL-SS4</strain>
    </source>
</reference>
<dbReference type="Gene3D" id="3.80.20.20">
    <property type="entry name" value="Receptor L-domain"/>
    <property type="match status" value="2"/>
</dbReference>
<dbReference type="Pfam" id="PF01030">
    <property type="entry name" value="Recep_L_domain"/>
    <property type="match status" value="2"/>
</dbReference>
<evidence type="ECO:0000313" key="8">
    <source>
        <dbReference type="Proteomes" id="UP000429785"/>
    </source>
</evidence>
<dbReference type="AlphaFoldDB" id="A0A6I1DZF8"/>
<feature type="domain" description="Receptor L-domain" evidence="6">
    <location>
        <begin position="173"/>
        <end position="259"/>
    </location>
</feature>
<name>A0A6I1DZF8_9FLAO</name>
<evidence type="ECO:0000256" key="3">
    <source>
        <dbReference type="ARBA" id="ARBA00022525"/>
    </source>
</evidence>
<dbReference type="PANTHER" id="PTHR31018">
    <property type="entry name" value="SPORULATION-SPECIFIC PROTEIN-RELATED"/>
    <property type="match status" value="1"/>
</dbReference>
<evidence type="ECO:0000313" key="7">
    <source>
        <dbReference type="EMBL" id="KAB7529261.1"/>
    </source>
</evidence>
<dbReference type="InterPro" id="IPR000494">
    <property type="entry name" value="Rcpt_L-dom"/>
</dbReference>
<dbReference type="OrthoDB" id="9805760at2"/>
<proteinExistence type="predicted"/>
<accession>A0A6I1DZF8</accession>
<evidence type="ECO:0000256" key="5">
    <source>
        <dbReference type="ARBA" id="ARBA00023180"/>
    </source>
</evidence>
<sequence>MLENCINCEMKLSNRVLFLGIFLLFLSCSKGDNPDVDEETKEQEEEVVELPVLSTVQITEISHRSAKSGGTITSDGGASISQKGICWHTEKNPTINNSYTIDGDDVGSFNSNMDDLDGNTTYYVRAYATNEVGTSYGNELIFKTEEVPVVVFDGDLELASQAEVDEVGEKGYTVITGSLSIITRTSLPSDITNLDGLKQVTEVGESLHIQRSRIANLDALSNLKTIGGSLSIISNSILEEIDFLNEMTEIKSDVVISSNGVSSVSGFKKVTSVNGDLSLTSLVDLETMDGFGSLVAIKGSLQIQSVLGTNMSGFNSLNTVDGDLEIKTTLMNDMDGFNSLKTIGGSLTLLANISLDNVDGLGNLSSIGGDLIFYDNDSPFNNNFTDGLKNLDGLINLISVGGELQISSHKPLNDFCGLKALAASGFSGNYQVNSNGYNPTLAQLVSEECKSE</sequence>
<evidence type="ECO:0000256" key="4">
    <source>
        <dbReference type="ARBA" id="ARBA00022729"/>
    </source>
</evidence>